<gene>
    <name evidence="1" type="ORF">METZ01_LOCUS164946</name>
</gene>
<reference evidence="1" key="1">
    <citation type="submission" date="2018-05" db="EMBL/GenBank/DDBJ databases">
        <authorList>
            <person name="Lanie J.A."/>
            <person name="Ng W.-L."/>
            <person name="Kazmierczak K.M."/>
            <person name="Andrzejewski T.M."/>
            <person name="Davidsen T.M."/>
            <person name="Wayne K.J."/>
            <person name="Tettelin H."/>
            <person name="Glass J.I."/>
            <person name="Rusch D."/>
            <person name="Podicherti R."/>
            <person name="Tsui H.-C.T."/>
            <person name="Winkler M.E."/>
        </authorList>
    </citation>
    <scope>NUCLEOTIDE SEQUENCE</scope>
</reference>
<accession>A0A382BFP3</accession>
<organism evidence="1">
    <name type="scientific">marine metagenome</name>
    <dbReference type="NCBI Taxonomy" id="408172"/>
    <lineage>
        <taxon>unclassified sequences</taxon>
        <taxon>metagenomes</taxon>
        <taxon>ecological metagenomes</taxon>
    </lineage>
</organism>
<dbReference type="EMBL" id="UINC01029414">
    <property type="protein sequence ID" value="SVB12092.1"/>
    <property type="molecule type" value="Genomic_DNA"/>
</dbReference>
<proteinExistence type="predicted"/>
<name>A0A382BFP3_9ZZZZ</name>
<sequence length="111" mass="12471">MLVISAIFISLIPAVLVAYPIIRKIASKSPLPEDESSLKADLERRWESALEGLRHAELEMSLGNVSESDYLWLKEVHMTEAALVLKTLEISDKEKGFLIKQIPSDSGYEEE</sequence>
<evidence type="ECO:0000313" key="1">
    <source>
        <dbReference type="EMBL" id="SVB12092.1"/>
    </source>
</evidence>
<evidence type="ECO:0008006" key="2">
    <source>
        <dbReference type="Google" id="ProtNLM"/>
    </source>
</evidence>
<dbReference type="AlphaFoldDB" id="A0A382BFP3"/>
<protein>
    <recommendedName>
        <fullName evidence="2">C-type cytochrome biogenesis protein CcmI</fullName>
    </recommendedName>
</protein>